<protein>
    <submittedName>
        <fullName evidence="1">Phage head-tail adaptor, putative, SPP1 family</fullName>
    </submittedName>
</protein>
<dbReference type="Pfam" id="PF05521">
    <property type="entry name" value="Phage_HCP"/>
    <property type="match status" value="1"/>
</dbReference>
<accession>A0A1H0SGY9</accession>
<dbReference type="InterPro" id="IPR038666">
    <property type="entry name" value="SSP1_head-tail_sf"/>
</dbReference>
<sequence length="113" mass="12744">MARLSAGNLDRRITIERAVMTTGGFNERVPTWSPLATVWAHRRDASAGEAYRAQEVGAQLTTRFTIRYSSTVSDVNPKDRINYDGRVYNITAVREPEGTRNEWIEIDAVARSD</sequence>
<comment type="caution">
    <text evidence="1">The sequence shown here is derived from an EMBL/GenBank/DDBJ whole genome shotgun (WGS) entry which is preliminary data.</text>
</comment>
<dbReference type="RefSeq" id="WP_210184043.1">
    <property type="nucleotide sequence ID" value="NZ_FNJC01000004.1"/>
</dbReference>
<dbReference type="NCBIfam" id="TIGR01563">
    <property type="entry name" value="gp16_SPP1"/>
    <property type="match status" value="1"/>
</dbReference>
<dbReference type="Gene3D" id="2.40.10.270">
    <property type="entry name" value="Bacteriophage SPP1 head-tail adaptor protein"/>
    <property type="match status" value="1"/>
</dbReference>
<dbReference type="InterPro" id="IPR008767">
    <property type="entry name" value="Phage_SPP1_head-tail_adaptor"/>
</dbReference>
<dbReference type="EMBL" id="FNJC01000004">
    <property type="protein sequence ID" value="SDP40518.1"/>
    <property type="molecule type" value="Genomic_DNA"/>
</dbReference>
<name>A0A1H0SGY9_9HYPH</name>
<dbReference type="Proteomes" id="UP000198795">
    <property type="component" value="Unassembled WGS sequence"/>
</dbReference>
<evidence type="ECO:0000313" key="2">
    <source>
        <dbReference type="Proteomes" id="UP000198795"/>
    </source>
</evidence>
<organism evidence="1 2">
    <name type="scientific">Filomicrobium insigne</name>
    <dbReference type="NCBI Taxonomy" id="418854"/>
    <lineage>
        <taxon>Bacteria</taxon>
        <taxon>Pseudomonadati</taxon>
        <taxon>Pseudomonadota</taxon>
        <taxon>Alphaproteobacteria</taxon>
        <taxon>Hyphomicrobiales</taxon>
        <taxon>Hyphomicrobiaceae</taxon>
        <taxon>Filomicrobium</taxon>
    </lineage>
</organism>
<reference evidence="1 2" key="1">
    <citation type="submission" date="2016-10" db="EMBL/GenBank/DDBJ databases">
        <authorList>
            <person name="Varghese N."/>
            <person name="Submissions S."/>
        </authorList>
    </citation>
    <scope>NUCLEOTIDE SEQUENCE [LARGE SCALE GENOMIC DNA]</scope>
    <source>
        <strain evidence="1 2">CGMCC 1.6497</strain>
    </source>
</reference>
<evidence type="ECO:0000313" key="1">
    <source>
        <dbReference type="EMBL" id="SDP40518.1"/>
    </source>
</evidence>
<proteinExistence type="predicted"/>
<gene>
    <name evidence="1" type="ORF">SAMN04488061_2877</name>
</gene>
<keyword evidence="2" id="KW-1185">Reference proteome</keyword>